<organism evidence="3">
    <name type="scientific">marine sediment metagenome</name>
    <dbReference type="NCBI Taxonomy" id="412755"/>
    <lineage>
        <taxon>unclassified sequences</taxon>
        <taxon>metagenomes</taxon>
        <taxon>ecological metagenomes</taxon>
    </lineage>
</organism>
<feature type="domain" description="Cupin type-2" evidence="2">
    <location>
        <begin position="28"/>
        <end position="96"/>
    </location>
</feature>
<dbReference type="EMBL" id="BARV01008434">
    <property type="protein sequence ID" value="GAI03796.1"/>
    <property type="molecule type" value="Genomic_DNA"/>
</dbReference>
<dbReference type="Pfam" id="PF07883">
    <property type="entry name" value="Cupin_2"/>
    <property type="match status" value="1"/>
</dbReference>
<proteinExistence type="predicted"/>
<reference evidence="3" key="1">
    <citation type="journal article" date="2014" name="Front. Microbiol.">
        <title>High frequency of phylogenetically diverse reductive dehalogenase-homologous genes in deep subseafloor sedimentary metagenomes.</title>
        <authorList>
            <person name="Kawai M."/>
            <person name="Futagami T."/>
            <person name="Toyoda A."/>
            <person name="Takaki Y."/>
            <person name="Nishi S."/>
            <person name="Hori S."/>
            <person name="Arai W."/>
            <person name="Tsubouchi T."/>
            <person name="Morono Y."/>
            <person name="Uchiyama I."/>
            <person name="Ito T."/>
            <person name="Fujiyama A."/>
            <person name="Inagaki F."/>
            <person name="Takami H."/>
        </authorList>
    </citation>
    <scope>NUCLEOTIDE SEQUENCE</scope>
    <source>
        <strain evidence="3">Expedition CK06-06</strain>
    </source>
</reference>
<accession>X1LD65</accession>
<dbReference type="InterPro" id="IPR011051">
    <property type="entry name" value="RmlC_Cupin_sf"/>
</dbReference>
<dbReference type="GO" id="GO:0046872">
    <property type="term" value="F:metal ion binding"/>
    <property type="evidence" value="ECO:0007669"/>
    <property type="project" value="UniProtKB-KW"/>
</dbReference>
<feature type="non-terminal residue" evidence="3">
    <location>
        <position position="1"/>
    </location>
</feature>
<sequence>RGKEEVSGVVMRVVAGPDEGAPNFAMRVFEIKPQSSTPYHSHNWEHEVFVLSGRGIVRSTEGERELSVGDAILVTPNEYHCFANTGDDLLRLICVVPLIDGRLPSTPQRDKQDNPWH</sequence>
<dbReference type="InterPro" id="IPR013096">
    <property type="entry name" value="Cupin_2"/>
</dbReference>
<dbReference type="PANTHER" id="PTHR35848:SF6">
    <property type="entry name" value="CUPIN TYPE-2 DOMAIN-CONTAINING PROTEIN"/>
    <property type="match status" value="1"/>
</dbReference>
<dbReference type="InterPro" id="IPR014710">
    <property type="entry name" value="RmlC-like_jellyroll"/>
</dbReference>
<evidence type="ECO:0000313" key="3">
    <source>
        <dbReference type="EMBL" id="GAI03796.1"/>
    </source>
</evidence>
<dbReference type="SUPFAM" id="SSF51182">
    <property type="entry name" value="RmlC-like cupins"/>
    <property type="match status" value="1"/>
</dbReference>
<evidence type="ECO:0000259" key="2">
    <source>
        <dbReference type="Pfam" id="PF07883"/>
    </source>
</evidence>
<dbReference type="PANTHER" id="PTHR35848">
    <property type="entry name" value="OXALATE-BINDING PROTEIN"/>
    <property type="match status" value="1"/>
</dbReference>
<name>X1LD65_9ZZZZ</name>
<dbReference type="InterPro" id="IPR051610">
    <property type="entry name" value="GPI/OXD"/>
</dbReference>
<dbReference type="Gene3D" id="2.60.120.10">
    <property type="entry name" value="Jelly Rolls"/>
    <property type="match status" value="1"/>
</dbReference>
<dbReference type="AlphaFoldDB" id="X1LD65"/>
<protein>
    <recommendedName>
        <fullName evidence="2">Cupin type-2 domain-containing protein</fullName>
    </recommendedName>
</protein>
<evidence type="ECO:0000256" key="1">
    <source>
        <dbReference type="ARBA" id="ARBA00022723"/>
    </source>
</evidence>
<keyword evidence="1" id="KW-0479">Metal-binding</keyword>
<dbReference type="CDD" id="cd02222">
    <property type="entry name" value="cupin_TM1459-like"/>
    <property type="match status" value="1"/>
</dbReference>
<gene>
    <name evidence="3" type="ORF">S06H3_16959</name>
</gene>
<comment type="caution">
    <text evidence="3">The sequence shown here is derived from an EMBL/GenBank/DDBJ whole genome shotgun (WGS) entry which is preliminary data.</text>
</comment>